<dbReference type="Pfam" id="PF00587">
    <property type="entry name" value="tRNA-synt_2b"/>
    <property type="match status" value="1"/>
</dbReference>
<comment type="function">
    <text evidence="12">Catalyzes the attachment of serine to tRNA(Ser). Is also able to aminoacylate tRNA(Sec) with serine, to form the misacylated tRNA L-seryl-tRNA(Sec), which will be further converted into selenocysteinyl-tRNA(Sec).</text>
</comment>
<dbReference type="GO" id="GO:0004828">
    <property type="term" value="F:serine-tRNA ligase activity"/>
    <property type="evidence" value="ECO:0007669"/>
    <property type="project" value="UniProtKB-UniRule"/>
</dbReference>
<feature type="domain" description="Aminoacyl-transfer RNA synthetases class-II family profile" evidence="15">
    <location>
        <begin position="171"/>
        <end position="409"/>
    </location>
</feature>
<dbReference type="STRING" id="596152.DesU5LDRAFT_4105"/>
<evidence type="ECO:0000256" key="6">
    <source>
        <dbReference type="ARBA" id="ARBA00022741"/>
    </source>
</evidence>
<dbReference type="SUPFAM" id="SSF55681">
    <property type="entry name" value="Class II aaRS and biotin synthetases"/>
    <property type="match status" value="1"/>
</dbReference>
<dbReference type="InterPro" id="IPR015866">
    <property type="entry name" value="Ser-tRNA-synth_1_N"/>
</dbReference>
<comment type="domain">
    <text evidence="12">Consists of two distinct domains, a catalytic core and a N-terminal extension that is involved in tRNA binding.</text>
</comment>
<keyword evidence="4 12" id="KW-0963">Cytoplasm</keyword>
<dbReference type="EMBL" id="JH600068">
    <property type="protein sequence ID" value="EIG55698.1"/>
    <property type="molecule type" value="Genomic_DNA"/>
</dbReference>
<evidence type="ECO:0000256" key="14">
    <source>
        <dbReference type="PIRSR" id="PIRSR001529-2"/>
    </source>
</evidence>
<accession>I2Q7E2</accession>
<evidence type="ECO:0000313" key="16">
    <source>
        <dbReference type="EMBL" id="EIG55698.1"/>
    </source>
</evidence>
<protein>
    <recommendedName>
        <fullName evidence="12">Serine--tRNA ligase</fullName>
        <ecNumber evidence="12">6.1.1.11</ecNumber>
    </recommendedName>
    <alternativeName>
        <fullName evidence="12">Seryl-tRNA synthetase</fullName>
        <shortName evidence="12">SerRS</shortName>
    </alternativeName>
    <alternativeName>
        <fullName evidence="12">Seryl-tRNA(Ser/Sec) synthetase</fullName>
    </alternativeName>
</protein>
<comment type="caution">
    <text evidence="12">Lacks conserved residue(s) required for the propagation of feature annotation.</text>
</comment>
<dbReference type="InterPro" id="IPR042103">
    <property type="entry name" value="SerRS_1_N_sf"/>
</dbReference>
<dbReference type="NCBIfam" id="TIGR00414">
    <property type="entry name" value="serS"/>
    <property type="match status" value="1"/>
</dbReference>
<dbReference type="PRINTS" id="PR00981">
    <property type="entry name" value="TRNASYNTHSER"/>
</dbReference>
<feature type="binding site" evidence="12">
    <location>
        <position position="384"/>
    </location>
    <ligand>
        <name>L-serine</name>
        <dbReference type="ChEBI" id="CHEBI:33384"/>
    </ligand>
</feature>
<feature type="binding site" evidence="13">
    <location>
        <position position="382"/>
    </location>
    <ligand>
        <name>L-serine</name>
        <dbReference type="ChEBI" id="CHEBI:33384"/>
    </ligand>
</feature>
<feature type="binding site" evidence="12">
    <location>
        <begin position="230"/>
        <end position="232"/>
    </location>
    <ligand>
        <name>L-serine</name>
        <dbReference type="ChEBI" id="CHEBI:33384"/>
    </ligand>
</feature>
<dbReference type="UniPathway" id="UPA00906">
    <property type="reaction ID" value="UER00895"/>
</dbReference>
<evidence type="ECO:0000256" key="2">
    <source>
        <dbReference type="ARBA" id="ARBA00005045"/>
    </source>
</evidence>
<sequence length="432" mass="47181">MLDMKFLRQNPQAVADGLARRRFPFDLDGFLALEERRRETITEVERKKGQRNAASAEVAKIKRQGGDAAHVLAGLGALSEDIKALDEKTRDVDAAVTELLLGVPNLPHATTPDGANENDNVEVRRVGAPRAFDFPAREHQDVGTGLGGLDFERAAKLSGARFVVLRGGLARLERGLAAFMLDFHTTRHGYTEVATPYIVNAESLTGTGQLPKFAEDLFKLEGQSAYLIPTAEVPVTNLHRGETLPESALPLAYTCHTQCFRSEAGSYGKDTKGLIRLHQFGKVELVRLVHPDTSYQELELLTGQAEAILQALDLPYRVVALCAGDLGFSSAKTYDLEVWLPGQDKYREISSCSNFEDFQARRADIRFKPEGSKKTALVHTLNGSGLAIGRTMAAILENYVRKDGSVVVPPVLVPYMGGTEALEPEGPERKGA</sequence>
<dbReference type="InterPro" id="IPR033729">
    <property type="entry name" value="SerRS_core"/>
</dbReference>
<dbReference type="Gene3D" id="1.10.287.40">
    <property type="entry name" value="Serine-tRNA synthetase, tRNA binding domain"/>
    <property type="match status" value="1"/>
</dbReference>
<dbReference type="GO" id="GO:0016260">
    <property type="term" value="P:selenocysteine biosynthetic process"/>
    <property type="evidence" value="ECO:0007669"/>
    <property type="project" value="UniProtKB-UniRule"/>
</dbReference>
<feature type="binding site" evidence="12 13">
    <location>
        <position position="284"/>
    </location>
    <ligand>
        <name>L-serine</name>
        <dbReference type="ChEBI" id="CHEBI:33384"/>
    </ligand>
</feature>
<comment type="subunit">
    <text evidence="12">Homodimer. The tRNA molecule binds across the dimer.</text>
</comment>
<dbReference type="HOGENOM" id="CLU_023797_1_1_7"/>
<dbReference type="GO" id="GO:0005524">
    <property type="term" value="F:ATP binding"/>
    <property type="evidence" value="ECO:0007669"/>
    <property type="project" value="UniProtKB-UniRule"/>
</dbReference>
<evidence type="ECO:0000256" key="1">
    <source>
        <dbReference type="ARBA" id="ARBA00004496"/>
    </source>
</evidence>
<dbReference type="InterPro" id="IPR010978">
    <property type="entry name" value="tRNA-bd_arm"/>
</dbReference>
<organism evidence="16">
    <name type="scientific">Desulfovibrio sp. U5L</name>
    <dbReference type="NCBI Taxonomy" id="596152"/>
    <lineage>
        <taxon>Bacteria</taxon>
        <taxon>Pseudomonadati</taxon>
        <taxon>Thermodesulfobacteriota</taxon>
        <taxon>Desulfovibrionia</taxon>
        <taxon>Desulfovibrionales</taxon>
        <taxon>Desulfovibrionaceae</taxon>
        <taxon>Desulfovibrio</taxon>
    </lineage>
</organism>
<evidence type="ECO:0000256" key="12">
    <source>
        <dbReference type="HAMAP-Rule" id="MF_00176"/>
    </source>
</evidence>
<keyword evidence="5 12" id="KW-0436">Ligase</keyword>
<keyword evidence="8 12" id="KW-0648">Protein biosynthesis</keyword>
<dbReference type="InterPro" id="IPR002314">
    <property type="entry name" value="aa-tRNA-synt_IIb"/>
</dbReference>
<evidence type="ECO:0000256" key="5">
    <source>
        <dbReference type="ARBA" id="ARBA00022598"/>
    </source>
</evidence>
<comment type="catalytic activity">
    <reaction evidence="10 12">
        <text>tRNA(Sec) + L-serine + ATP = L-seryl-tRNA(Sec) + AMP + diphosphate + H(+)</text>
        <dbReference type="Rhea" id="RHEA:42580"/>
        <dbReference type="Rhea" id="RHEA-COMP:9742"/>
        <dbReference type="Rhea" id="RHEA-COMP:10128"/>
        <dbReference type="ChEBI" id="CHEBI:15378"/>
        <dbReference type="ChEBI" id="CHEBI:30616"/>
        <dbReference type="ChEBI" id="CHEBI:33019"/>
        <dbReference type="ChEBI" id="CHEBI:33384"/>
        <dbReference type="ChEBI" id="CHEBI:78442"/>
        <dbReference type="ChEBI" id="CHEBI:78533"/>
        <dbReference type="ChEBI" id="CHEBI:456215"/>
        <dbReference type="EC" id="6.1.1.11"/>
    </reaction>
</comment>
<comment type="similarity">
    <text evidence="3 12">Belongs to the class-II aminoacyl-tRNA synthetase family. Type-1 seryl-tRNA synthetase subfamily.</text>
</comment>
<name>I2Q7E2_9BACT</name>
<evidence type="ECO:0000256" key="3">
    <source>
        <dbReference type="ARBA" id="ARBA00010728"/>
    </source>
</evidence>
<proteinExistence type="inferred from homology"/>
<dbReference type="Pfam" id="PF02403">
    <property type="entry name" value="Seryl_tRNA_N"/>
    <property type="match status" value="1"/>
</dbReference>
<keyword evidence="9 12" id="KW-0030">Aminoacyl-tRNA synthetase</keyword>
<evidence type="ECO:0000256" key="11">
    <source>
        <dbReference type="ARBA" id="ARBA00048823"/>
    </source>
</evidence>
<evidence type="ECO:0000256" key="13">
    <source>
        <dbReference type="PIRSR" id="PIRSR001529-1"/>
    </source>
</evidence>
<keyword evidence="7 12" id="KW-0067">ATP-binding</keyword>
<evidence type="ECO:0000256" key="9">
    <source>
        <dbReference type="ARBA" id="ARBA00023146"/>
    </source>
</evidence>
<evidence type="ECO:0000256" key="10">
    <source>
        <dbReference type="ARBA" id="ARBA00047929"/>
    </source>
</evidence>
<evidence type="ECO:0000256" key="8">
    <source>
        <dbReference type="ARBA" id="ARBA00022917"/>
    </source>
</evidence>
<gene>
    <name evidence="12" type="primary">serS</name>
    <name evidence="16" type="ORF">DesU5LDRAFT_4105</name>
</gene>
<reference evidence="16" key="1">
    <citation type="submission" date="2011-11" db="EMBL/GenBank/DDBJ databases">
        <title>Improved High-Quality Draft sequence of Desulfovibrio sp. U5L.</title>
        <authorList>
            <consortium name="US DOE Joint Genome Institute"/>
            <person name="Lucas S."/>
            <person name="Han J."/>
            <person name="Lapidus A."/>
            <person name="Cheng J.-F."/>
            <person name="Goodwin L."/>
            <person name="Pitluck S."/>
            <person name="Peters L."/>
            <person name="Ovchinnikova G."/>
            <person name="Held B."/>
            <person name="Detter J.C."/>
            <person name="Han C."/>
            <person name="Tapia R."/>
            <person name="Land M."/>
            <person name="Hauser L."/>
            <person name="Kyrpides N."/>
            <person name="Ivanova N."/>
            <person name="Pagani I."/>
            <person name="Gabster J."/>
            <person name="Walker C."/>
            <person name="Stolyar S."/>
            <person name="Stahl D."/>
            <person name="Arkin A."/>
            <person name="Dehal P."/>
            <person name="Hazen T."/>
            <person name="Woyke T."/>
        </authorList>
    </citation>
    <scope>NUCLEOTIDE SEQUENCE [LARGE SCALE GENOMIC DNA]</scope>
    <source>
        <strain evidence="16">U5L</strain>
    </source>
</reference>
<dbReference type="GO" id="GO:0005737">
    <property type="term" value="C:cytoplasm"/>
    <property type="evidence" value="ECO:0007669"/>
    <property type="project" value="UniProtKB-SubCell"/>
</dbReference>
<dbReference type="Gene3D" id="3.30.930.10">
    <property type="entry name" value="Bira Bifunctional Protein, Domain 2"/>
    <property type="match status" value="1"/>
</dbReference>
<dbReference type="SUPFAM" id="SSF46589">
    <property type="entry name" value="tRNA-binding arm"/>
    <property type="match status" value="1"/>
</dbReference>
<dbReference type="EC" id="6.1.1.11" evidence="12"/>
<evidence type="ECO:0000256" key="4">
    <source>
        <dbReference type="ARBA" id="ARBA00022490"/>
    </source>
</evidence>
<evidence type="ECO:0000259" key="15">
    <source>
        <dbReference type="PROSITE" id="PS50862"/>
    </source>
</evidence>
<feature type="binding site" evidence="12 14">
    <location>
        <begin position="261"/>
        <end position="263"/>
    </location>
    <ligand>
        <name>ATP</name>
        <dbReference type="ChEBI" id="CHEBI:30616"/>
    </ligand>
</feature>
<comment type="pathway">
    <text evidence="2 12">Aminoacyl-tRNA biosynthesis; selenocysteinyl-tRNA(Sec) biosynthesis; L-seryl-tRNA(Sec) from L-serine and tRNA(Sec): step 1/1.</text>
</comment>
<dbReference type="GO" id="GO:0006434">
    <property type="term" value="P:seryl-tRNA aminoacylation"/>
    <property type="evidence" value="ECO:0007669"/>
    <property type="project" value="UniProtKB-UniRule"/>
</dbReference>
<evidence type="ECO:0000256" key="7">
    <source>
        <dbReference type="ARBA" id="ARBA00022840"/>
    </source>
</evidence>
<comment type="catalytic activity">
    <reaction evidence="11 12">
        <text>tRNA(Ser) + L-serine + ATP = L-seryl-tRNA(Ser) + AMP + diphosphate + H(+)</text>
        <dbReference type="Rhea" id="RHEA:12292"/>
        <dbReference type="Rhea" id="RHEA-COMP:9669"/>
        <dbReference type="Rhea" id="RHEA-COMP:9703"/>
        <dbReference type="ChEBI" id="CHEBI:15378"/>
        <dbReference type="ChEBI" id="CHEBI:30616"/>
        <dbReference type="ChEBI" id="CHEBI:33019"/>
        <dbReference type="ChEBI" id="CHEBI:33384"/>
        <dbReference type="ChEBI" id="CHEBI:78442"/>
        <dbReference type="ChEBI" id="CHEBI:78533"/>
        <dbReference type="ChEBI" id="CHEBI:456215"/>
        <dbReference type="EC" id="6.1.1.11"/>
    </reaction>
</comment>
<feature type="binding site" evidence="13">
    <location>
        <position position="230"/>
    </location>
    <ligand>
        <name>L-serine</name>
        <dbReference type="ChEBI" id="CHEBI:33384"/>
    </ligand>
</feature>
<dbReference type="CDD" id="cd00770">
    <property type="entry name" value="SerRS_core"/>
    <property type="match status" value="1"/>
</dbReference>
<dbReference type="OrthoDB" id="9804647at2"/>
<dbReference type="InterPro" id="IPR002317">
    <property type="entry name" value="Ser-tRNA-ligase_type_1"/>
</dbReference>
<comment type="subcellular location">
    <subcellularLocation>
        <location evidence="1 12">Cytoplasm</location>
    </subcellularLocation>
</comment>
<dbReference type="PANTHER" id="PTHR43697:SF1">
    <property type="entry name" value="SERINE--TRNA LIGASE"/>
    <property type="match status" value="1"/>
</dbReference>
<keyword evidence="6 12" id="KW-0547">Nucleotide-binding</keyword>
<dbReference type="PROSITE" id="PS50862">
    <property type="entry name" value="AA_TRNA_LIGASE_II"/>
    <property type="match status" value="1"/>
</dbReference>
<feature type="binding site" evidence="12 14">
    <location>
        <begin position="348"/>
        <end position="351"/>
    </location>
    <ligand>
        <name>ATP</name>
        <dbReference type="ChEBI" id="CHEBI:30616"/>
    </ligand>
</feature>
<dbReference type="AlphaFoldDB" id="I2Q7E2"/>
<dbReference type="InterPro" id="IPR045864">
    <property type="entry name" value="aa-tRNA-synth_II/BPL/LPL"/>
</dbReference>
<dbReference type="InterPro" id="IPR006195">
    <property type="entry name" value="aa-tRNA-synth_II"/>
</dbReference>
<dbReference type="PANTHER" id="PTHR43697">
    <property type="entry name" value="SERYL-TRNA SYNTHETASE"/>
    <property type="match status" value="1"/>
</dbReference>
<dbReference type="eggNOG" id="COG0172">
    <property type="taxonomic scope" value="Bacteria"/>
</dbReference>
<dbReference type="PIRSF" id="PIRSF001529">
    <property type="entry name" value="Ser-tRNA-synth_IIa"/>
    <property type="match status" value="1"/>
</dbReference>
<feature type="binding site" evidence="13">
    <location>
        <position position="261"/>
    </location>
    <ligand>
        <name>L-serine</name>
        <dbReference type="ChEBI" id="CHEBI:33384"/>
    </ligand>
</feature>
<dbReference type="HAMAP" id="MF_00176">
    <property type="entry name" value="Ser_tRNA_synth_type1"/>
    <property type="match status" value="1"/>
</dbReference>